<sequence>PVALALAAGLTGHAEVVRVVFDPRKISYEELLKLFWENHDPTQGMRQQEDLGTQYRSVIYTLGPHQQAAALRSRALYQQELRGQQRGDITTAIEPAGDFYYAEDRHQQYLHKVPGTSCGLKGTGVTCPV</sequence>
<evidence type="ECO:0000256" key="5">
    <source>
        <dbReference type="ARBA" id="ARBA00030643"/>
    </source>
</evidence>
<dbReference type="AlphaFoldDB" id="A0A7K6Y974"/>
<evidence type="ECO:0000259" key="8">
    <source>
        <dbReference type="Pfam" id="PF01625"/>
    </source>
</evidence>
<feature type="non-terminal residue" evidence="9">
    <location>
        <position position="1"/>
    </location>
</feature>
<dbReference type="GO" id="GO:0034599">
    <property type="term" value="P:cellular response to oxidative stress"/>
    <property type="evidence" value="ECO:0007669"/>
    <property type="project" value="TreeGrafter"/>
</dbReference>
<organism evidence="9 10">
    <name type="scientific">Alca torda</name>
    <name type="common">Razorbill</name>
    <dbReference type="NCBI Taxonomy" id="28689"/>
    <lineage>
        <taxon>Eukaryota</taxon>
        <taxon>Metazoa</taxon>
        <taxon>Chordata</taxon>
        <taxon>Craniata</taxon>
        <taxon>Vertebrata</taxon>
        <taxon>Euteleostomi</taxon>
        <taxon>Archelosauria</taxon>
        <taxon>Archosauria</taxon>
        <taxon>Dinosauria</taxon>
        <taxon>Saurischia</taxon>
        <taxon>Theropoda</taxon>
        <taxon>Coelurosauria</taxon>
        <taxon>Aves</taxon>
        <taxon>Neognathae</taxon>
        <taxon>Neoaves</taxon>
        <taxon>Charadriiformes</taxon>
        <taxon>Alcidae</taxon>
        <taxon>Alca</taxon>
    </lineage>
</organism>
<dbReference type="Proteomes" id="UP000536033">
    <property type="component" value="Unassembled WGS sequence"/>
</dbReference>
<dbReference type="EC" id="1.8.4.11" evidence="2"/>
<dbReference type="PANTHER" id="PTHR42799">
    <property type="entry name" value="MITOCHONDRIAL PEPTIDE METHIONINE SULFOXIDE REDUCTASE"/>
    <property type="match status" value="1"/>
</dbReference>
<comment type="catalytic activity">
    <reaction evidence="6">
        <text>L-methionyl-[protein] + [thioredoxin]-disulfide + H2O = L-methionyl-(S)-S-oxide-[protein] + [thioredoxin]-dithiol</text>
        <dbReference type="Rhea" id="RHEA:14217"/>
        <dbReference type="Rhea" id="RHEA-COMP:10698"/>
        <dbReference type="Rhea" id="RHEA-COMP:10700"/>
        <dbReference type="Rhea" id="RHEA-COMP:12313"/>
        <dbReference type="Rhea" id="RHEA-COMP:12315"/>
        <dbReference type="ChEBI" id="CHEBI:15377"/>
        <dbReference type="ChEBI" id="CHEBI:16044"/>
        <dbReference type="ChEBI" id="CHEBI:29950"/>
        <dbReference type="ChEBI" id="CHEBI:44120"/>
        <dbReference type="ChEBI" id="CHEBI:50058"/>
        <dbReference type="EC" id="1.8.4.11"/>
    </reaction>
</comment>
<dbReference type="Pfam" id="PF01625">
    <property type="entry name" value="PMSR"/>
    <property type="match status" value="1"/>
</dbReference>
<dbReference type="SUPFAM" id="SSF55068">
    <property type="entry name" value="Peptide methionine sulfoxide reductase"/>
    <property type="match status" value="1"/>
</dbReference>
<comment type="catalytic activity">
    <reaction evidence="7">
        <text>[thioredoxin]-disulfide + L-methionine + H2O = L-methionine (S)-S-oxide + [thioredoxin]-dithiol</text>
        <dbReference type="Rhea" id="RHEA:19993"/>
        <dbReference type="Rhea" id="RHEA-COMP:10698"/>
        <dbReference type="Rhea" id="RHEA-COMP:10700"/>
        <dbReference type="ChEBI" id="CHEBI:15377"/>
        <dbReference type="ChEBI" id="CHEBI:29950"/>
        <dbReference type="ChEBI" id="CHEBI:50058"/>
        <dbReference type="ChEBI" id="CHEBI:57844"/>
        <dbReference type="ChEBI" id="CHEBI:58772"/>
        <dbReference type="EC" id="1.8.4.11"/>
    </reaction>
</comment>
<dbReference type="EMBL" id="VZSD01000718">
    <property type="protein sequence ID" value="NWX68016.1"/>
    <property type="molecule type" value="Genomic_DNA"/>
</dbReference>
<evidence type="ECO:0000313" key="9">
    <source>
        <dbReference type="EMBL" id="NWX68016.1"/>
    </source>
</evidence>
<evidence type="ECO:0000256" key="2">
    <source>
        <dbReference type="ARBA" id="ARBA00012502"/>
    </source>
</evidence>
<evidence type="ECO:0000313" key="10">
    <source>
        <dbReference type="Proteomes" id="UP000536033"/>
    </source>
</evidence>
<dbReference type="NCBIfam" id="TIGR00401">
    <property type="entry name" value="msrA"/>
    <property type="match status" value="1"/>
</dbReference>
<evidence type="ECO:0000256" key="1">
    <source>
        <dbReference type="ARBA" id="ARBA00005591"/>
    </source>
</evidence>
<evidence type="ECO:0000256" key="4">
    <source>
        <dbReference type="ARBA" id="ARBA00030273"/>
    </source>
</evidence>
<evidence type="ECO:0000256" key="6">
    <source>
        <dbReference type="ARBA" id="ARBA00047806"/>
    </source>
</evidence>
<dbReference type="GO" id="GO:0005737">
    <property type="term" value="C:cytoplasm"/>
    <property type="evidence" value="ECO:0007669"/>
    <property type="project" value="TreeGrafter"/>
</dbReference>
<dbReference type="InterPro" id="IPR002569">
    <property type="entry name" value="Met_Sox_Rdtase_MsrA_dom"/>
</dbReference>
<dbReference type="Gene3D" id="3.30.1060.10">
    <property type="entry name" value="Peptide methionine sulphoxide reductase MsrA"/>
    <property type="match status" value="1"/>
</dbReference>
<proteinExistence type="inferred from homology"/>
<dbReference type="GO" id="GO:0008113">
    <property type="term" value="F:peptide-methionine (S)-S-oxide reductase activity"/>
    <property type="evidence" value="ECO:0007669"/>
    <property type="project" value="UniProtKB-EC"/>
</dbReference>
<evidence type="ECO:0000256" key="3">
    <source>
        <dbReference type="ARBA" id="ARBA00023002"/>
    </source>
</evidence>
<reference evidence="9 10" key="1">
    <citation type="submission" date="2019-09" db="EMBL/GenBank/DDBJ databases">
        <title>Bird 10,000 Genomes (B10K) Project - Family phase.</title>
        <authorList>
            <person name="Zhang G."/>
        </authorList>
    </citation>
    <scope>NUCLEOTIDE SEQUENCE [LARGE SCALE GENOMIC DNA]</scope>
    <source>
        <strain evidence="9">OUT-0003</strain>
        <tissue evidence="9">Muscle</tissue>
    </source>
</reference>
<keyword evidence="10" id="KW-1185">Reference proteome</keyword>
<accession>A0A7K6Y974</accession>
<dbReference type="InterPro" id="IPR036509">
    <property type="entry name" value="Met_Sox_Rdtase_MsrA_sf"/>
</dbReference>
<evidence type="ECO:0000256" key="7">
    <source>
        <dbReference type="ARBA" id="ARBA00048782"/>
    </source>
</evidence>
<keyword evidence="3" id="KW-0560">Oxidoreductase</keyword>
<feature type="domain" description="Peptide methionine sulphoxide reductase MsrA" evidence="8">
    <location>
        <begin position="8"/>
        <end position="118"/>
    </location>
</feature>
<protein>
    <recommendedName>
        <fullName evidence="2">peptide-methionine (S)-S-oxide reductase</fullName>
        <ecNumber evidence="2">1.8.4.11</ecNumber>
    </recommendedName>
    <alternativeName>
        <fullName evidence="5">Peptide-methionine (S)-S-oxide reductase</fullName>
    </alternativeName>
    <alternativeName>
        <fullName evidence="4">Protein-methionine-S-oxide reductase</fullName>
    </alternativeName>
</protein>
<name>A0A7K6Y974_ALCTO</name>
<comment type="similarity">
    <text evidence="1">Belongs to the MsrA Met sulfoxide reductase family.</text>
</comment>
<dbReference type="PANTHER" id="PTHR42799:SF2">
    <property type="entry name" value="MITOCHONDRIAL PEPTIDE METHIONINE SULFOXIDE REDUCTASE"/>
    <property type="match status" value="1"/>
</dbReference>
<comment type="caution">
    <text evidence="9">The sequence shown here is derived from an EMBL/GenBank/DDBJ whole genome shotgun (WGS) entry which is preliminary data.</text>
</comment>
<gene>
    <name evidence="9" type="primary">Msra_0</name>
    <name evidence="9" type="ORF">ALCTOR_R14840</name>
</gene>
<feature type="non-terminal residue" evidence="9">
    <location>
        <position position="129"/>
    </location>
</feature>
<dbReference type="InterPro" id="IPR050162">
    <property type="entry name" value="MsrA_MetSO_reductase"/>
</dbReference>